<keyword evidence="5" id="KW-1185">Reference proteome</keyword>
<dbReference type="AlphaFoldDB" id="A0A4R6QIZ1"/>
<proteinExistence type="inferred from homology"/>
<dbReference type="Proteomes" id="UP000295361">
    <property type="component" value="Unassembled WGS sequence"/>
</dbReference>
<evidence type="ECO:0000256" key="2">
    <source>
        <dbReference type="ARBA" id="ARBA00023002"/>
    </source>
</evidence>
<dbReference type="GO" id="GO:0016491">
    <property type="term" value="F:oxidoreductase activity"/>
    <property type="evidence" value="ECO:0007669"/>
    <property type="project" value="UniProtKB-KW"/>
</dbReference>
<dbReference type="PANTHER" id="PTHR43673:SF10">
    <property type="entry name" value="NADH DEHYDROGENASE_NAD(P)H NITROREDUCTASE XCC3605-RELATED"/>
    <property type="match status" value="1"/>
</dbReference>
<dbReference type="InterPro" id="IPR029479">
    <property type="entry name" value="Nitroreductase"/>
</dbReference>
<dbReference type="Gene3D" id="3.40.109.10">
    <property type="entry name" value="NADH Oxidase"/>
    <property type="match status" value="1"/>
</dbReference>
<comment type="caution">
    <text evidence="4">The sequence shown here is derived from an EMBL/GenBank/DDBJ whole genome shotgun (WGS) entry which is preliminary data.</text>
</comment>
<evidence type="ECO:0000313" key="5">
    <source>
        <dbReference type="Proteomes" id="UP000295361"/>
    </source>
</evidence>
<sequence length="353" mass="39340">MSAMKTVLRRAAKAAIGLLPAQSKDMLLQRYYQWRDSRALRAGIRYDLSNYLTGSGLLRQYQHRSSLEAGLIKAYHRIEKGLALREPRPGFGRDAVDTLLRDGEKFLQLHGPSTTLVRVVQALDEYVAFNRGHGVDLAWLLPRLEAMRQALQAGNCWRAAPVEAGTRLVRRDDIHAAAKHDLSAFFAQRYSVRQFAPEPVQAELIEQAVRMAQKTPSVCNRESGTVFVVTDRARMAELMALQNGNRGFGDQAGALMIITSRQDTFLSAGERYQAWIDGGLFAMSLIYALHSLGLGTCCLNWSVEPQADRALKSASGIPTDHAVIMMLALGHLPEEFRVANSPRRPLTEVLHYL</sequence>
<dbReference type="SUPFAM" id="SSF55469">
    <property type="entry name" value="FMN-dependent nitroreductase-like"/>
    <property type="match status" value="1"/>
</dbReference>
<evidence type="ECO:0000256" key="1">
    <source>
        <dbReference type="ARBA" id="ARBA00007118"/>
    </source>
</evidence>
<dbReference type="InParanoid" id="A0A4R6QIZ1"/>
<organism evidence="4 5">
    <name type="scientific">Roseateles toxinivorans</name>
    <dbReference type="NCBI Taxonomy" id="270368"/>
    <lineage>
        <taxon>Bacteria</taxon>
        <taxon>Pseudomonadati</taxon>
        <taxon>Pseudomonadota</taxon>
        <taxon>Betaproteobacteria</taxon>
        <taxon>Burkholderiales</taxon>
        <taxon>Sphaerotilaceae</taxon>
        <taxon>Roseateles</taxon>
    </lineage>
</organism>
<dbReference type="EMBL" id="SNXS01000005">
    <property type="protein sequence ID" value="TDP63344.1"/>
    <property type="molecule type" value="Genomic_DNA"/>
</dbReference>
<keyword evidence="2" id="KW-0560">Oxidoreductase</keyword>
<evidence type="ECO:0000313" key="4">
    <source>
        <dbReference type="EMBL" id="TDP63344.1"/>
    </source>
</evidence>
<gene>
    <name evidence="4" type="ORF">DES47_105349</name>
</gene>
<dbReference type="CDD" id="cd02062">
    <property type="entry name" value="Nitro_FMN_reductase"/>
    <property type="match status" value="1"/>
</dbReference>
<name>A0A4R6QIZ1_9BURK</name>
<reference evidence="4 5" key="1">
    <citation type="submission" date="2019-03" db="EMBL/GenBank/DDBJ databases">
        <title>Genomic Encyclopedia of Type Strains, Phase IV (KMG-IV): sequencing the most valuable type-strain genomes for metagenomic binning, comparative biology and taxonomic classification.</title>
        <authorList>
            <person name="Goeker M."/>
        </authorList>
    </citation>
    <scope>NUCLEOTIDE SEQUENCE [LARGE SCALE GENOMIC DNA]</scope>
    <source>
        <strain evidence="4 5">DSM 16998</strain>
    </source>
</reference>
<accession>A0A4R6QIZ1</accession>
<evidence type="ECO:0000259" key="3">
    <source>
        <dbReference type="Pfam" id="PF00881"/>
    </source>
</evidence>
<dbReference type="InterPro" id="IPR000415">
    <property type="entry name" value="Nitroreductase-like"/>
</dbReference>
<dbReference type="Pfam" id="PF00881">
    <property type="entry name" value="Nitroreductase"/>
    <property type="match status" value="1"/>
</dbReference>
<dbReference type="PANTHER" id="PTHR43673">
    <property type="entry name" value="NAD(P)H NITROREDUCTASE YDGI-RELATED"/>
    <property type="match status" value="1"/>
</dbReference>
<dbReference type="RefSeq" id="WP_208115060.1">
    <property type="nucleotide sequence ID" value="NZ_SNXS01000005.1"/>
</dbReference>
<feature type="domain" description="Nitroreductase" evidence="3">
    <location>
        <begin position="187"/>
        <end position="331"/>
    </location>
</feature>
<comment type="similarity">
    <text evidence="1">Belongs to the nitroreductase family.</text>
</comment>
<protein>
    <submittedName>
        <fullName evidence="4">Nitroreductase</fullName>
    </submittedName>
</protein>